<protein>
    <recommendedName>
        <fullName evidence="2">ParD-like antitoxin of type II toxin-antitoxin system</fullName>
    </recommendedName>
</protein>
<evidence type="ECO:0000313" key="1">
    <source>
        <dbReference type="EMBL" id="SSW96692.1"/>
    </source>
</evidence>
<gene>
    <name evidence="1" type="ORF">ARTV_3264</name>
</gene>
<organism evidence="1">
    <name type="scientific">Arsenophonus endosymbiont of Trialeurodes vaporariorum</name>
    <dbReference type="NCBI Taxonomy" id="235567"/>
    <lineage>
        <taxon>Bacteria</taxon>
        <taxon>Pseudomonadati</taxon>
        <taxon>Pseudomonadota</taxon>
        <taxon>Gammaproteobacteria</taxon>
        <taxon>Enterobacterales</taxon>
        <taxon>Morganellaceae</taxon>
        <taxon>Arsenophonus</taxon>
    </lineage>
</organism>
<evidence type="ECO:0008006" key="2">
    <source>
        <dbReference type="Google" id="ProtNLM"/>
    </source>
</evidence>
<dbReference type="InterPro" id="IPR021831">
    <property type="entry name" value="ParD-like"/>
</dbReference>
<dbReference type="Pfam" id="PF11903">
    <property type="entry name" value="ParD_like"/>
    <property type="match status" value="1"/>
</dbReference>
<dbReference type="EMBL" id="UFQR01000082">
    <property type="protein sequence ID" value="SSW96692.1"/>
    <property type="molecule type" value="Genomic_DNA"/>
</dbReference>
<accession>A0A3B0M257</accession>
<dbReference type="AlphaFoldDB" id="A0A3B0M257"/>
<sequence>MATSIRLNNGFVSEVKSHVLTFSRSVPKQIEHWAKIGRMAEENPDLPYAFILDSLLAKNEVDNGKVLQYVRRTKSQKINVYETRRFTKALSKLPDQLLSLVEDEIQKILNKPKIGEQKRGDLSFLRVHKT</sequence>
<dbReference type="InterPro" id="IPR031552">
    <property type="entry name" value="ParE-like_toxin"/>
</dbReference>
<reference evidence="1" key="1">
    <citation type="submission" date="2018-04" db="EMBL/GenBank/DDBJ databases">
        <authorList>
            <person name="Go L.Y."/>
            <person name="Mitchell J.A."/>
        </authorList>
    </citation>
    <scope>NUCLEOTIDE SEQUENCE</scope>
    <source>
        <strain evidence="1">ARTV</strain>
    </source>
</reference>
<proteinExistence type="predicted"/>
<name>A0A3B0M257_9GAMM</name>
<dbReference type="Pfam" id="PF15781">
    <property type="entry name" value="ParE-like_toxin"/>
    <property type="match status" value="1"/>
</dbReference>